<keyword evidence="2" id="KW-1185">Reference proteome</keyword>
<accession>A0ABV9NL32</accession>
<dbReference type="Proteomes" id="UP001595892">
    <property type="component" value="Unassembled WGS sequence"/>
</dbReference>
<sequence length="206" mass="21499">MLENLPRTLGHVLRDVRPGLEAIVLNGEATADATSTIEVASTAFAHGDPIPVRFTADGPGHSPPLRWNGVPEEAAAVVLLVEDADSITPQPLVHAVVWNLPGEDGSLPEGALDADAEPPAAVGRNSYFAHAWLPPDPPPGHGIHRYVFQVFALREAPPIERSDDAPGRSRLLEVLPGNVIACGGMIGTYERGSDTPALVGGGTALA</sequence>
<evidence type="ECO:0000313" key="1">
    <source>
        <dbReference type="EMBL" id="MFC4729017.1"/>
    </source>
</evidence>
<dbReference type="GO" id="GO:0004860">
    <property type="term" value="F:protein kinase inhibitor activity"/>
    <property type="evidence" value="ECO:0007669"/>
    <property type="project" value="UniProtKB-KW"/>
</dbReference>
<dbReference type="PANTHER" id="PTHR30289">
    <property type="entry name" value="UNCHARACTERIZED PROTEIN YBCL-RELATED"/>
    <property type="match status" value="1"/>
</dbReference>
<dbReference type="InterPro" id="IPR036610">
    <property type="entry name" value="PEBP-like_sf"/>
</dbReference>
<dbReference type="RefSeq" id="WP_377005089.1">
    <property type="nucleotide sequence ID" value="NZ_JBHSGG010000035.1"/>
</dbReference>
<dbReference type="CDD" id="cd00865">
    <property type="entry name" value="PEBP_bact_arch"/>
    <property type="match status" value="1"/>
</dbReference>
<dbReference type="NCBIfam" id="TIGR00481">
    <property type="entry name" value="YbhB/YbcL family Raf kinase inhibitor-like protein"/>
    <property type="match status" value="1"/>
</dbReference>
<comment type="caution">
    <text evidence="1">The sequence shown here is derived from an EMBL/GenBank/DDBJ whole genome shotgun (WGS) entry which is preliminary data.</text>
</comment>
<dbReference type="SUPFAM" id="SSF49777">
    <property type="entry name" value="PEBP-like"/>
    <property type="match status" value="1"/>
</dbReference>
<dbReference type="EMBL" id="JBHSGG010000035">
    <property type="protein sequence ID" value="MFC4729017.1"/>
    <property type="molecule type" value="Genomic_DNA"/>
</dbReference>
<keyword evidence="1" id="KW-0649">Protein kinase inhibitor</keyword>
<dbReference type="Gene3D" id="3.90.280.10">
    <property type="entry name" value="PEBP-like"/>
    <property type="match status" value="1"/>
</dbReference>
<reference evidence="2" key="1">
    <citation type="journal article" date="2019" name="Int. J. Syst. Evol. Microbiol.">
        <title>The Global Catalogue of Microorganisms (GCM) 10K type strain sequencing project: providing services to taxonomists for standard genome sequencing and annotation.</title>
        <authorList>
            <consortium name="The Broad Institute Genomics Platform"/>
            <consortium name="The Broad Institute Genome Sequencing Center for Infectious Disease"/>
            <person name="Wu L."/>
            <person name="Ma J."/>
        </authorList>
    </citation>
    <scope>NUCLEOTIDE SEQUENCE [LARGE SCALE GENOMIC DNA]</scope>
    <source>
        <strain evidence="2">CGMCC 1.13574</strain>
    </source>
</reference>
<name>A0ABV9NL32_9GAMM</name>
<dbReference type="PANTHER" id="PTHR30289:SF1">
    <property type="entry name" value="PEBP (PHOSPHATIDYLETHANOLAMINE-BINDING PROTEIN) FAMILY PROTEIN"/>
    <property type="match status" value="1"/>
</dbReference>
<organism evidence="1 2">
    <name type="scientific">Coralloluteibacterium thermophilum</name>
    <dbReference type="NCBI Taxonomy" id="2707049"/>
    <lineage>
        <taxon>Bacteria</taxon>
        <taxon>Pseudomonadati</taxon>
        <taxon>Pseudomonadota</taxon>
        <taxon>Gammaproteobacteria</taxon>
        <taxon>Lysobacterales</taxon>
        <taxon>Lysobacteraceae</taxon>
        <taxon>Coralloluteibacterium</taxon>
    </lineage>
</organism>
<proteinExistence type="predicted"/>
<evidence type="ECO:0000313" key="2">
    <source>
        <dbReference type="Proteomes" id="UP001595892"/>
    </source>
</evidence>
<gene>
    <name evidence="1" type="ORF">ACFO3Q_12655</name>
</gene>
<dbReference type="InterPro" id="IPR008914">
    <property type="entry name" value="PEBP"/>
</dbReference>
<dbReference type="InterPro" id="IPR005247">
    <property type="entry name" value="YbhB_YbcL/LppC-like"/>
</dbReference>
<dbReference type="Pfam" id="PF01161">
    <property type="entry name" value="PBP"/>
    <property type="match status" value="1"/>
</dbReference>
<protein>
    <submittedName>
        <fullName evidence="1">YbhB/YbcL family Raf kinase inhibitor-like protein</fullName>
    </submittedName>
</protein>